<evidence type="ECO:0000313" key="2">
    <source>
        <dbReference type="Proteomes" id="UP001219518"/>
    </source>
</evidence>
<dbReference type="Proteomes" id="UP001219518">
    <property type="component" value="Unassembled WGS sequence"/>
</dbReference>
<keyword evidence="2" id="KW-1185">Reference proteome</keyword>
<gene>
    <name evidence="1" type="ORF">KUF71_014211</name>
</gene>
<comment type="caution">
    <text evidence="1">The sequence shown here is derived from an EMBL/GenBank/DDBJ whole genome shotgun (WGS) entry which is preliminary data.</text>
</comment>
<reference evidence="1" key="1">
    <citation type="submission" date="2021-07" db="EMBL/GenBank/DDBJ databases">
        <authorList>
            <person name="Catto M.A."/>
            <person name="Jacobson A."/>
            <person name="Kennedy G."/>
            <person name="Labadie P."/>
            <person name="Hunt B.G."/>
            <person name="Srinivasan R."/>
        </authorList>
    </citation>
    <scope>NUCLEOTIDE SEQUENCE</scope>
    <source>
        <strain evidence="1">PL_HMW_Pooled</strain>
        <tissue evidence="1">Head</tissue>
    </source>
</reference>
<protein>
    <submittedName>
        <fullName evidence="1">Protoporphyrin uptake protein 1</fullName>
    </submittedName>
</protein>
<reference evidence="1" key="2">
    <citation type="journal article" date="2023" name="BMC Genomics">
        <title>Pest status, molecular evolution, and epigenetic factors derived from the genome assembly of Frankliniella fusca, a thysanopteran phytovirus vector.</title>
        <authorList>
            <person name="Catto M.A."/>
            <person name="Labadie P.E."/>
            <person name="Jacobson A.L."/>
            <person name="Kennedy G.G."/>
            <person name="Srinivasan R."/>
            <person name="Hunt B.G."/>
        </authorList>
    </citation>
    <scope>NUCLEOTIDE SEQUENCE</scope>
    <source>
        <strain evidence="1">PL_HMW_Pooled</strain>
    </source>
</reference>
<name>A0AAE1HR91_9NEOP</name>
<evidence type="ECO:0000313" key="1">
    <source>
        <dbReference type="EMBL" id="KAK3925962.1"/>
    </source>
</evidence>
<proteinExistence type="predicted"/>
<accession>A0AAE1HR91</accession>
<organism evidence="1 2">
    <name type="scientific">Frankliniella fusca</name>
    <dbReference type="NCBI Taxonomy" id="407009"/>
    <lineage>
        <taxon>Eukaryota</taxon>
        <taxon>Metazoa</taxon>
        <taxon>Ecdysozoa</taxon>
        <taxon>Arthropoda</taxon>
        <taxon>Hexapoda</taxon>
        <taxon>Insecta</taxon>
        <taxon>Pterygota</taxon>
        <taxon>Neoptera</taxon>
        <taxon>Paraneoptera</taxon>
        <taxon>Thysanoptera</taxon>
        <taxon>Terebrantia</taxon>
        <taxon>Thripoidea</taxon>
        <taxon>Thripidae</taxon>
        <taxon>Frankliniella</taxon>
    </lineage>
</organism>
<dbReference type="AlphaFoldDB" id="A0AAE1HR91"/>
<dbReference type="EMBL" id="JAHWGI010001242">
    <property type="protein sequence ID" value="KAK3925962.1"/>
    <property type="molecule type" value="Genomic_DNA"/>
</dbReference>
<sequence>MLYPMVVVGSLSADVRRDCSRTAARRVRRSSSSPDEQRLAPHECVVLVVAGALVSPSMYLSHSLWELSRSGTTMTALMSAIVGLRYFMDFTVFSFSCQWFFYESATIKQVLHGFLVETGSLNSQETREIILAATSHIAVLVQAQATSF</sequence>